<proteinExistence type="predicted"/>
<dbReference type="EMBL" id="CAFAHD010000061">
    <property type="protein sequence ID" value="CAB4837604.1"/>
    <property type="molecule type" value="Genomic_DNA"/>
</dbReference>
<name>A0A6J7AX42_9ZZZZ</name>
<organism evidence="1">
    <name type="scientific">freshwater metagenome</name>
    <dbReference type="NCBI Taxonomy" id="449393"/>
    <lineage>
        <taxon>unclassified sequences</taxon>
        <taxon>metagenomes</taxon>
        <taxon>ecological metagenomes</taxon>
    </lineage>
</organism>
<protein>
    <submittedName>
        <fullName evidence="1">Unannotated protein</fullName>
    </submittedName>
</protein>
<evidence type="ECO:0000313" key="1">
    <source>
        <dbReference type="EMBL" id="CAB4837604.1"/>
    </source>
</evidence>
<sequence length="30" mass="3371">MLPLDEVLSIMGTMTEIADQIGLKFEKFAE</sequence>
<reference evidence="1" key="1">
    <citation type="submission" date="2020-05" db="EMBL/GenBank/DDBJ databases">
        <authorList>
            <person name="Chiriac C."/>
            <person name="Salcher M."/>
            <person name="Ghai R."/>
            <person name="Kavagutti S V."/>
        </authorList>
    </citation>
    <scope>NUCLEOTIDE SEQUENCE</scope>
</reference>
<gene>
    <name evidence="1" type="ORF">UFOPK3227_00626</name>
</gene>
<dbReference type="AlphaFoldDB" id="A0A6J7AX42"/>
<accession>A0A6J7AX42</accession>